<dbReference type="STRING" id="1195763.ABT56_17805"/>
<evidence type="ECO:0000256" key="1">
    <source>
        <dbReference type="SAM" id="Coils"/>
    </source>
</evidence>
<organism evidence="2 3">
    <name type="scientific">Photobacterium aquae</name>
    <dbReference type="NCBI Taxonomy" id="1195763"/>
    <lineage>
        <taxon>Bacteria</taxon>
        <taxon>Pseudomonadati</taxon>
        <taxon>Pseudomonadota</taxon>
        <taxon>Gammaproteobacteria</taxon>
        <taxon>Vibrionales</taxon>
        <taxon>Vibrionaceae</taxon>
        <taxon>Photobacterium</taxon>
    </lineage>
</organism>
<gene>
    <name evidence="2" type="ORF">ABT56_17805</name>
</gene>
<dbReference type="EMBL" id="LDOT01000026">
    <property type="protein sequence ID" value="KLV03825.1"/>
    <property type="molecule type" value="Genomic_DNA"/>
</dbReference>
<sequence>MHINKITILLSLLLMSGCLERNLEYYEANLDEARVKVEQCETSAIKAFTTQDKERVEAVLTDTECLSAVEAVKAHDQKIAELEREKAQKEHEAQKKAAEKKYHEDYAKYSVSLSDLSYIEIDKLNKECRFSVRDKAKCQAVKELNEKKKNEEINVLKDKYVGGKLEEYRKSSCKGGIEFNHVICNIAKEAENQQQNKKK</sequence>
<feature type="coiled-coil region" evidence="1">
    <location>
        <begin position="23"/>
        <end position="104"/>
    </location>
</feature>
<keyword evidence="1" id="KW-0175">Coiled coil</keyword>
<evidence type="ECO:0000313" key="2">
    <source>
        <dbReference type="EMBL" id="KLV03825.1"/>
    </source>
</evidence>
<dbReference type="Proteomes" id="UP000036097">
    <property type="component" value="Unassembled WGS sequence"/>
</dbReference>
<dbReference type="PROSITE" id="PS51257">
    <property type="entry name" value="PROKAR_LIPOPROTEIN"/>
    <property type="match status" value="1"/>
</dbReference>
<evidence type="ECO:0000313" key="3">
    <source>
        <dbReference type="Proteomes" id="UP000036097"/>
    </source>
</evidence>
<dbReference type="AlphaFoldDB" id="A0A0J1GVX1"/>
<proteinExistence type="predicted"/>
<accession>A0A0J1GVX1</accession>
<evidence type="ECO:0008006" key="4">
    <source>
        <dbReference type="Google" id="ProtNLM"/>
    </source>
</evidence>
<dbReference type="OrthoDB" id="6316168at2"/>
<dbReference type="RefSeq" id="WP_047880252.1">
    <property type="nucleotide sequence ID" value="NZ_LDOT01000026.1"/>
</dbReference>
<protein>
    <recommendedName>
        <fullName evidence="4">Lipoprotein</fullName>
    </recommendedName>
</protein>
<dbReference type="PATRIC" id="fig|1195763.3.peg.3801"/>
<keyword evidence="3" id="KW-1185">Reference proteome</keyword>
<reference evidence="2 3" key="1">
    <citation type="submission" date="2015-05" db="EMBL/GenBank/DDBJ databases">
        <title>Photobacterium galathea sp. nov.</title>
        <authorList>
            <person name="Machado H."/>
            <person name="Gram L."/>
        </authorList>
    </citation>
    <scope>NUCLEOTIDE SEQUENCE [LARGE SCALE GENOMIC DNA]</scope>
    <source>
        <strain evidence="2 3">CGMCC 1.12159</strain>
    </source>
</reference>
<name>A0A0J1GVX1_9GAMM</name>
<comment type="caution">
    <text evidence="2">The sequence shown here is derived from an EMBL/GenBank/DDBJ whole genome shotgun (WGS) entry which is preliminary data.</text>
</comment>